<gene>
    <name evidence="2" type="ORF">BXT84_00160</name>
</gene>
<dbReference type="InterPro" id="IPR036188">
    <property type="entry name" value="FAD/NAD-bd_sf"/>
</dbReference>
<dbReference type="SUPFAM" id="SSF51971">
    <property type="entry name" value="Nucleotide-binding domain"/>
    <property type="match status" value="1"/>
</dbReference>
<protein>
    <submittedName>
        <fullName evidence="2">FAD-dependent oxidoreductase</fullName>
    </submittedName>
</protein>
<reference evidence="2 3" key="1">
    <citation type="journal article" date="2019" name="Sci. Rep.">
        <title>Sulfobacillus thermotolerans: new insights into resistance and metabolic capacities of acidophilic chemolithotrophs.</title>
        <authorList>
            <person name="Panyushkina A.E."/>
            <person name="Babenko V.V."/>
            <person name="Nikitina A.S."/>
            <person name="Selezneva O.V."/>
            <person name="Tsaplina I.A."/>
            <person name="Letarova M.A."/>
            <person name="Kostryukova E.S."/>
            <person name="Letarov A.V."/>
        </authorList>
    </citation>
    <scope>NUCLEOTIDE SEQUENCE [LARGE SCALE GENOMIC DNA]</scope>
    <source>
        <strain evidence="2 3">Kr1</strain>
    </source>
</reference>
<keyword evidence="3" id="KW-1185">Reference proteome</keyword>
<name>A0ABM6RML1_9FIRM</name>
<sequence>MDVVVIGAGPAGLAAGYEAVQQGHQVIVYEQDAHHVGGISRTVLYKGYRFDIGGHRFFSKNLAMETYWKDVLGDDLLRRQRLSRIYYQGKFYDYPLKASNAFRNMGMLKTVQCLASFAGAQIQPITPVTNFEEWVINHFGRQLYQMFFKTYTEKVWGMPCQEISADWAVQRIQGLNLGRAVQAALWPGRQSATGVIKTLTNAFFYPRLGPGMLWEKVAERIREQGGHVVMGAKVARIIWEKGRGVVQIETPHHVSTVHHVISSMPLRSFVRALHPKAPEEVINAAESLQYRDFLTVGLIIDAPHLFPDQWIYIHDPGLKVGRIQNFKNWSPAMVPDASKTGIGMEYFCFAGDKLWTMTDAALLNLAEQEARATGLLGQARCLDGTVIRVPKAYPVYDDAYEHHVRTIRHFLASHLPNVHVAGRNGMHRYNNQDHAMMTGILAAKNVSGAHYDVWAVNGDAQYLETSGSVRSVPQRLRSLKG</sequence>
<dbReference type="EMBL" id="CP019454">
    <property type="protein sequence ID" value="AUW92561.1"/>
    <property type="molecule type" value="Genomic_DNA"/>
</dbReference>
<proteinExistence type="predicted"/>
<feature type="domain" description="Amine oxidase" evidence="1">
    <location>
        <begin position="11"/>
        <end position="446"/>
    </location>
</feature>
<evidence type="ECO:0000313" key="3">
    <source>
        <dbReference type="Proteomes" id="UP000325292"/>
    </source>
</evidence>
<organism evidence="2 3">
    <name type="scientific">Sulfobacillus thermotolerans</name>
    <dbReference type="NCBI Taxonomy" id="338644"/>
    <lineage>
        <taxon>Bacteria</taxon>
        <taxon>Bacillati</taxon>
        <taxon>Bacillota</taxon>
        <taxon>Clostridia</taxon>
        <taxon>Eubacteriales</taxon>
        <taxon>Clostridiales Family XVII. Incertae Sedis</taxon>
        <taxon>Sulfobacillus</taxon>
    </lineage>
</organism>
<dbReference type="Pfam" id="PF01593">
    <property type="entry name" value="Amino_oxidase"/>
    <property type="match status" value="1"/>
</dbReference>
<dbReference type="PANTHER" id="PTHR21197:SF0">
    <property type="entry name" value="UDP-GALACTOPYRANOSE MUTASE"/>
    <property type="match status" value="1"/>
</dbReference>
<dbReference type="Gene3D" id="3.50.50.60">
    <property type="entry name" value="FAD/NAD(P)-binding domain"/>
    <property type="match status" value="1"/>
</dbReference>
<dbReference type="PANTHER" id="PTHR21197">
    <property type="entry name" value="UDP-GALACTOPYRANOSE MUTASE"/>
    <property type="match status" value="1"/>
</dbReference>
<dbReference type="Proteomes" id="UP000325292">
    <property type="component" value="Chromosome"/>
</dbReference>
<evidence type="ECO:0000313" key="2">
    <source>
        <dbReference type="EMBL" id="AUW92561.1"/>
    </source>
</evidence>
<dbReference type="InterPro" id="IPR002937">
    <property type="entry name" value="Amino_oxidase"/>
</dbReference>
<dbReference type="NCBIfam" id="NF005545">
    <property type="entry name" value="PRK07208.1-1"/>
    <property type="match status" value="1"/>
</dbReference>
<dbReference type="NCBIfam" id="NF005548">
    <property type="entry name" value="PRK07208.1-4"/>
    <property type="match status" value="1"/>
</dbReference>
<dbReference type="NCBIfam" id="NF005547">
    <property type="entry name" value="PRK07208.1-3"/>
    <property type="match status" value="1"/>
</dbReference>
<accession>A0ABM6RML1</accession>
<evidence type="ECO:0000259" key="1">
    <source>
        <dbReference type="Pfam" id="PF01593"/>
    </source>
</evidence>